<reference evidence="1 2" key="1">
    <citation type="submission" date="2016-11" db="EMBL/GenBank/DDBJ databases">
        <authorList>
            <person name="Jaros S."/>
            <person name="Januszkiewicz K."/>
            <person name="Wedrychowicz H."/>
        </authorList>
    </citation>
    <scope>NUCLEOTIDE SEQUENCE [LARGE SCALE GENOMIC DNA]</scope>
    <source>
        <strain evidence="1">NVI 5450</strain>
    </source>
</reference>
<proteinExistence type="predicted"/>
<dbReference type="AlphaFoldDB" id="A0A1L0AK67"/>
<dbReference type="Pfam" id="PF10761">
    <property type="entry name" value="DUF2590"/>
    <property type="match status" value="1"/>
</dbReference>
<organism evidence="1 2">
    <name type="scientific">Moritella viscosa</name>
    <dbReference type="NCBI Taxonomy" id="80854"/>
    <lineage>
        <taxon>Bacteria</taxon>
        <taxon>Pseudomonadati</taxon>
        <taxon>Pseudomonadota</taxon>
        <taxon>Gammaproteobacteria</taxon>
        <taxon>Alteromonadales</taxon>
        <taxon>Moritellaceae</taxon>
        <taxon>Moritella</taxon>
    </lineage>
</organism>
<evidence type="ECO:0000313" key="1">
    <source>
        <dbReference type="EMBL" id="SGY87886.1"/>
    </source>
</evidence>
<gene>
    <name evidence="1" type="ORF">NVI5450_0805</name>
</gene>
<dbReference type="EMBL" id="FPLD01000030">
    <property type="protein sequence ID" value="SGY87886.1"/>
    <property type="molecule type" value="Genomic_DNA"/>
</dbReference>
<dbReference type="OrthoDB" id="6893744at2"/>
<protein>
    <submittedName>
        <fullName evidence="1">Putative phage protein</fullName>
    </submittedName>
</protein>
<accession>A0A1L0AK67</accession>
<dbReference type="RefSeq" id="WP_075518003.1">
    <property type="nucleotide sequence ID" value="NZ_FPLD01000030.1"/>
</dbReference>
<sequence>MINMHVDLNIIDGDFVFNSSLSAGKLSAAKVIGQDVKHRIIESGLLVKLVKQRNINGIAPVLTDLELEVEQDDRLKPGTILISYNSDKTLSIEAQTKQYGVMKWAGA</sequence>
<dbReference type="InterPro" id="IPR019697">
    <property type="entry name" value="Phage_HP1_Orf28"/>
</dbReference>
<evidence type="ECO:0000313" key="2">
    <source>
        <dbReference type="Proteomes" id="UP000183794"/>
    </source>
</evidence>
<dbReference type="Proteomes" id="UP000183794">
    <property type="component" value="Unassembled WGS sequence"/>
</dbReference>
<name>A0A1L0AK67_9GAMM</name>